<reference evidence="1 2" key="1">
    <citation type="journal article" date="2013" name="Genome Announc.">
        <title>Draft Genome Sequence of Sphingobium lactosutens Strain DS20T, Isolated from a Hexachlorocyclohexane Dumpsite.</title>
        <authorList>
            <person name="Kumar R."/>
            <person name="Dwivedi V."/>
            <person name="Negi V."/>
            <person name="Khurana J.P."/>
            <person name="Lal R."/>
        </authorList>
    </citation>
    <scope>NUCLEOTIDE SEQUENCE [LARGE SCALE GENOMIC DNA]</scope>
    <source>
        <strain evidence="1 2">DS20</strain>
    </source>
</reference>
<gene>
    <name evidence="1" type="ORF">RLDS_22940</name>
</gene>
<evidence type="ECO:0000313" key="2">
    <source>
        <dbReference type="Proteomes" id="UP000015531"/>
    </source>
</evidence>
<comment type="caution">
    <text evidence="1">The sequence shown here is derived from an EMBL/GenBank/DDBJ whole genome shotgun (WGS) entry which is preliminary data.</text>
</comment>
<evidence type="ECO:0000313" key="1">
    <source>
        <dbReference type="EMBL" id="EQB11262.1"/>
    </source>
</evidence>
<name>T0HE22_9SPHN</name>
<dbReference type="AlphaFoldDB" id="T0HE22"/>
<dbReference type="RefSeq" id="WP_021228050.1">
    <property type="nucleotide sequence ID" value="NZ_ATDP01000107.1"/>
</dbReference>
<sequence length="1280" mass="138118">MEYEFDTTGTVAVTNGSTQVTGNGTNWLTNYPGLTLNISGLDYPVKSVDSRSTLTLLHPYPGASASGLTYTFVPVYPNNMTATKAVTSALESFNAILELGALESGDNAYEIAVKNGYVGTEQEWLASLHGADGTVSIPAILDYSKITGLPVGGSGIFLLTQLMNSAAPLNLTQKGEVIIPANSTTAGMGIYAYPRSDGSTVVTFGLSNAPTPPPPGSDEELDLSGAGVVYGDPGTIFPLGIYLAGSTANFTLTAPSSFPLRIERRTDITVPVSSNWAITSAGSPFPNTGNAVSPTAVLNKRVYISENGGATGDNSEMVNGRLKLMRHIFLTTDALGLTFKSTTDDTTTQAPPSIKIGFRGSVGDGYPILASMYEWNEGRFELRPHWDGNTMIVTCGRGSSPPSIKSDQDPAFAIGPNIVKTYEVEYVDNVGGAGGVVKFYVDGVQIGAEKPLEAKLRISPKMMLECNASIGNTSDSVDSLEVEALSVSFGKPDVQRSYDPVPAGSISAADLQNLVVDATSFSTAQAPVTVSYQTAGQSAFNMEVVVGDMVLPAGRAYKAVLEDWSSGEGVAHPNELVMTRPINQNVRFEDSWLYGKQAPWTEVGPKGPVPSIGGINYHCVGNRIGTFVEFQFGYEWDAATMPYAPFGDPSGKNSYMVPHKWLIYDNAGTLLGRIEQPNGQPLNTTNTPVSWGGSLDGRANPIVTSANRWYPKGTVRSSIIWRSHAEPPAYSQADIWANVPTYDMPVPFGSEGGASVNGGDMRTGTGEQLNGFANCRKMSWEQTTYNEIITAGQNTQSPWKFGYDENGMAPNANVWLKDDPWNQMGRSPITGPGGVRCDRQIIPEPVARYAREVTSTRPHDGRGWKQIAYAYLNGYAADPYHCWENGSIAPLFKGDARRNITLRNHYYGGGEQSTPPEQAYYIQGGRSYEVASSYNPLRVNVPAKGAAADKPYFGTNQIDAAHAHQFPHWGSMMWQSPLFAMLGHKFFDQTRLYGNEIINNRLGDASQFGSRDAAWRFMHAALAWKTASANSHRLYSRAEIMDFVVFDFETFYDTYYDSEPGFLKPPSNISGGGNNAVFAAAKDFGPCMWNDELGIYQHDFFIGYWLSALQAGHFLGFNAAIRAASPKAAAILNWLIAMHVKRITGRINGGMLVNAIGIEYQLSIWTPQMVAAAGNNPANLPKTHAAVAAAQGANASRSWDTWNNNGSDNGRDGQAMDQLLVGASLLLNIGEDTPEIRQAEATSATYRQTKIDGATAKVNAGQDPDWYYYLQATNGTPHKP</sequence>
<keyword evidence="2" id="KW-1185">Reference proteome</keyword>
<dbReference type="PATRIC" id="fig|1331060.3.peg.4439"/>
<accession>T0HE22</accession>
<dbReference type="EMBL" id="ATDP01000107">
    <property type="protein sequence ID" value="EQB11262.1"/>
    <property type="molecule type" value="Genomic_DNA"/>
</dbReference>
<protein>
    <submittedName>
        <fullName evidence="1">Uncharacterized protein</fullName>
    </submittedName>
</protein>
<organism evidence="1 2">
    <name type="scientific">Sphingobium lactosutens DS20</name>
    <dbReference type="NCBI Taxonomy" id="1331060"/>
    <lineage>
        <taxon>Bacteria</taxon>
        <taxon>Pseudomonadati</taxon>
        <taxon>Pseudomonadota</taxon>
        <taxon>Alphaproteobacteria</taxon>
        <taxon>Sphingomonadales</taxon>
        <taxon>Sphingomonadaceae</taxon>
        <taxon>Sphingobium</taxon>
    </lineage>
</organism>
<dbReference type="Proteomes" id="UP000015531">
    <property type="component" value="Unassembled WGS sequence"/>
</dbReference>
<proteinExistence type="predicted"/>